<protein>
    <recommendedName>
        <fullName evidence="3">Diiron oxygenase</fullName>
    </recommendedName>
</protein>
<reference evidence="1" key="2">
    <citation type="submission" date="2020-09" db="EMBL/GenBank/DDBJ databases">
        <authorList>
            <person name="Sun Q."/>
            <person name="Zhou Y."/>
        </authorList>
    </citation>
    <scope>NUCLEOTIDE SEQUENCE</scope>
    <source>
        <strain evidence="1">CGMCC 4.3508</strain>
    </source>
</reference>
<gene>
    <name evidence="1" type="ORF">GCM10011588_22940</name>
</gene>
<proteinExistence type="predicted"/>
<dbReference type="Gene3D" id="1.10.620.20">
    <property type="entry name" value="Ribonucleotide Reductase, subunit A"/>
    <property type="match status" value="1"/>
</dbReference>
<dbReference type="InterPro" id="IPR025859">
    <property type="entry name" value="AurF/CmlI"/>
</dbReference>
<comment type="caution">
    <text evidence="1">The sequence shown here is derived from an EMBL/GenBank/DDBJ whole genome shotgun (WGS) entry which is preliminary data.</text>
</comment>
<keyword evidence="2" id="KW-1185">Reference proteome</keyword>
<sequence length="339" mass="38031">MTMTSSATTVSDDQLVAQAQEYAEKLLLLSEGSVNRNFDPFTDIDWDHPDFAADAGPERWILPKSGDTVGRHPWYQALSDEQKIVLGKYRQANVAKVGLQFEAILISGMMQHIFGLPNGDPEFRYCSHEMIEEHNHTLMFQEMVNRIGVDVPGMGPLVRQIRHIAVPVAVAFPNLFFMAVLGGEEPIDHIQKEVLRSGEDVHPIMRGVMAIHVAEEARHISFAHEFLEKHVPESAPVNKFVLSLAMPIVMWILGRAIVTPPKAFFDEFDIPKSVRKELFFGSDDAKRTFSDYFGDVRALAEKIGLMNPIAKRVWKALGIDGHTTRYRSEPLRAVSGKAA</sequence>
<dbReference type="AlphaFoldDB" id="A0A917RH34"/>
<evidence type="ECO:0000313" key="2">
    <source>
        <dbReference type="Proteomes" id="UP000638263"/>
    </source>
</evidence>
<name>A0A917RH34_9NOCA</name>
<dbReference type="GO" id="GO:0016491">
    <property type="term" value="F:oxidoreductase activity"/>
    <property type="evidence" value="ECO:0007669"/>
    <property type="project" value="InterPro"/>
</dbReference>
<dbReference type="InterPro" id="IPR012348">
    <property type="entry name" value="RNR-like"/>
</dbReference>
<dbReference type="Proteomes" id="UP000638263">
    <property type="component" value="Unassembled WGS sequence"/>
</dbReference>
<evidence type="ECO:0008006" key="3">
    <source>
        <dbReference type="Google" id="ProtNLM"/>
    </source>
</evidence>
<organism evidence="1 2">
    <name type="scientific">Nocardia jinanensis</name>
    <dbReference type="NCBI Taxonomy" id="382504"/>
    <lineage>
        <taxon>Bacteria</taxon>
        <taxon>Bacillati</taxon>
        <taxon>Actinomycetota</taxon>
        <taxon>Actinomycetes</taxon>
        <taxon>Mycobacteriales</taxon>
        <taxon>Nocardiaceae</taxon>
        <taxon>Nocardia</taxon>
    </lineage>
</organism>
<evidence type="ECO:0000313" key="1">
    <source>
        <dbReference type="EMBL" id="GGL07882.1"/>
    </source>
</evidence>
<reference evidence="1" key="1">
    <citation type="journal article" date="2014" name="Int. J. Syst. Evol. Microbiol.">
        <title>Complete genome sequence of Corynebacterium casei LMG S-19264T (=DSM 44701T), isolated from a smear-ripened cheese.</title>
        <authorList>
            <consortium name="US DOE Joint Genome Institute (JGI-PGF)"/>
            <person name="Walter F."/>
            <person name="Albersmeier A."/>
            <person name="Kalinowski J."/>
            <person name="Ruckert C."/>
        </authorList>
    </citation>
    <scope>NUCLEOTIDE SEQUENCE</scope>
    <source>
        <strain evidence="1">CGMCC 4.3508</strain>
    </source>
</reference>
<accession>A0A917RH34</accession>
<dbReference type="EMBL" id="BMMH01000003">
    <property type="protein sequence ID" value="GGL07882.1"/>
    <property type="molecule type" value="Genomic_DNA"/>
</dbReference>
<dbReference type="Pfam" id="PF11583">
    <property type="entry name" value="AurF"/>
    <property type="match status" value="1"/>
</dbReference>